<dbReference type="EMBL" id="CP002780">
    <property type="protein sequence ID" value="AEG59614.1"/>
    <property type="molecule type" value="Genomic_DNA"/>
</dbReference>
<reference evidence="1 2" key="2">
    <citation type="journal article" date="2012" name="Stand. Genomic Sci.">
        <title>Complete genome sequence of the sulfate-reducing firmicute Desulfotomaculum ruminis type strain (DL(T)).</title>
        <authorList>
            <person name="Spring S."/>
            <person name="Visser M."/>
            <person name="Lu M."/>
            <person name="Copeland A."/>
            <person name="Lapidus A."/>
            <person name="Lucas S."/>
            <person name="Cheng J.F."/>
            <person name="Han C."/>
            <person name="Tapia R."/>
            <person name="Goodwin L.A."/>
            <person name="Pitluck S."/>
            <person name="Ivanova N."/>
            <person name="Land M."/>
            <person name="Hauser L."/>
            <person name="Larimer F."/>
            <person name="Rohde M."/>
            <person name="Goker M."/>
            <person name="Detter J.C."/>
            <person name="Kyrpides N.C."/>
            <person name="Woyke T."/>
            <person name="Schaap P.J."/>
            <person name="Plugge C.M."/>
            <person name="Muyzer G."/>
            <person name="Kuever J."/>
            <person name="Pereira I.A."/>
            <person name="Parshina S.N."/>
            <person name="Bernier-Latmani R."/>
            <person name="Stams A.J."/>
            <person name="Klenk H.P."/>
        </authorList>
    </citation>
    <scope>NUCLEOTIDE SEQUENCE [LARGE SCALE GENOMIC DNA]</scope>
    <source>
        <strain evidence="2">ATCC 23193 / DSM 2154 / NCIB 8452 / DL</strain>
    </source>
</reference>
<dbReference type="HOGENOM" id="CLU_1136598_0_0_9"/>
<dbReference type="InterPro" id="IPR032585">
    <property type="entry name" value="DUF4912"/>
</dbReference>
<dbReference type="AlphaFoldDB" id="F6DPN7"/>
<evidence type="ECO:0000313" key="2">
    <source>
        <dbReference type="Proteomes" id="UP000009234"/>
    </source>
</evidence>
<dbReference type="RefSeq" id="WP_013841385.1">
    <property type="nucleotide sequence ID" value="NC_015589.1"/>
</dbReference>
<dbReference type="eggNOG" id="COG3330">
    <property type="taxonomic scope" value="Bacteria"/>
</dbReference>
<reference evidence="2" key="1">
    <citation type="submission" date="2011-05" db="EMBL/GenBank/DDBJ databases">
        <title>Complete sequence of Desulfotomaculum ruminis DSM 2154.</title>
        <authorList>
            <person name="Lucas S."/>
            <person name="Copeland A."/>
            <person name="Lapidus A."/>
            <person name="Cheng J.-F."/>
            <person name="Goodwin L."/>
            <person name="Pitluck S."/>
            <person name="Lu M."/>
            <person name="Detter J.C."/>
            <person name="Han C."/>
            <person name="Tapia R."/>
            <person name="Land M."/>
            <person name="Hauser L."/>
            <person name="Kyrpides N."/>
            <person name="Ivanova N."/>
            <person name="Mikhailova N."/>
            <person name="Pagani I."/>
            <person name="Stams A.J.M."/>
            <person name="Plugge C.M."/>
            <person name="Muyzer G."/>
            <person name="Kuever J."/>
            <person name="Parshina S.N."/>
            <person name="Ivanova A.E."/>
            <person name="Nazina T.N."/>
            <person name="Brambilla E."/>
            <person name="Spring S."/>
            <person name="Klenk H.-P."/>
            <person name="Woyke T."/>
        </authorList>
    </citation>
    <scope>NUCLEOTIDE SEQUENCE [LARGE SCALE GENOMIC DNA]</scope>
    <source>
        <strain evidence="2">ATCC 23193 / DSM 2154 / NCIB 8452 / DL</strain>
    </source>
</reference>
<dbReference type="OrthoDB" id="9812700at2"/>
<gene>
    <name evidence="1" type="ordered locus">Desru_1341</name>
</gene>
<name>F6DPN7_DESRL</name>
<evidence type="ECO:0000313" key="1">
    <source>
        <dbReference type="EMBL" id="AEG59614.1"/>
    </source>
</evidence>
<sequence length="239" mass="27552">MEFLLSWLLVLAILGFVAAVLLPRVRQKATRKMEIPKPEEEFAEEMILDIPVSREKTIEPENPYIPHHYGVDRLVLCAKDPRWLYAYWEVSAAKQEAFIHRYGEESWRCSRPALRVFDVTGLAGDAFGFSHSFREFTLDPWADNWFIEIGQPDRSFYAEWGRILPNGSFVPLLRSNRVSTPRESVSDRLDEQWMWIEGIYQAIGKVSYGFSSAEWAEQHIVEGVREAVPLGIGSPGFEK</sequence>
<evidence type="ECO:0008006" key="3">
    <source>
        <dbReference type="Google" id="ProtNLM"/>
    </source>
</evidence>
<dbReference type="Proteomes" id="UP000009234">
    <property type="component" value="Chromosome"/>
</dbReference>
<dbReference type="STRING" id="696281.Desru_1341"/>
<keyword evidence="2" id="KW-1185">Reference proteome</keyword>
<organism evidence="1 2">
    <name type="scientific">Desulforamulus ruminis (strain ATCC 23193 / DSM 2154 / NCIMB 8452 / DL)</name>
    <name type="common">Desulfotomaculum ruminis</name>
    <dbReference type="NCBI Taxonomy" id="696281"/>
    <lineage>
        <taxon>Bacteria</taxon>
        <taxon>Bacillati</taxon>
        <taxon>Bacillota</taxon>
        <taxon>Clostridia</taxon>
        <taxon>Eubacteriales</taxon>
        <taxon>Peptococcaceae</taxon>
        <taxon>Desulforamulus</taxon>
    </lineage>
</organism>
<proteinExistence type="predicted"/>
<dbReference type="KEGG" id="dru:Desru_1341"/>
<protein>
    <recommendedName>
        <fullName evidence="3">DUF4912 domain-containing protein</fullName>
    </recommendedName>
</protein>
<dbReference type="Pfam" id="PF16258">
    <property type="entry name" value="DUF4912"/>
    <property type="match status" value="1"/>
</dbReference>
<accession>F6DPN7</accession>